<organism evidence="7 8">
    <name type="scientific">Tenebrio molitor</name>
    <name type="common">Yellow mealworm beetle</name>
    <dbReference type="NCBI Taxonomy" id="7067"/>
    <lineage>
        <taxon>Eukaryota</taxon>
        <taxon>Metazoa</taxon>
        <taxon>Ecdysozoa</taxon>
        <taxon>Arthropoda</taxon>
        <taxon>Hexapoda</taxon>
        <taxon>Insecta</taxon>
        <taxon>Pterygota</taxon>
        <taxon>Neoptera</taxon>
        <taxon>Endopterygota</taxon>
        <taxon>Coleoptera</taxon>
        <taxon>Polyphaga</taxon>
        <taxon>Cucujiformia</taxon>
        <taxon>Tenebrionidae</taxon>
        <taxon>Tenebrio</taxon>
    </lineage>
</organism>
<evidence type="ECO:0000256" key="4">
    <source>
        <dbReference type="ARBA" id="ARBA00023136"/>
    </source>
</evidence>
<reference evidence="7" key="1">
    <citation type="journal article" date="2020" name="J Insects Food Feed">
        <title>The yellow mealworm (Tenebrio molitor) genome: a resource for the emerging insects as food and feed industry.</title>
        <authorList>
            <person name="Eriksson T."/>
            <person name="Andere A."/>
            <person name="Kelstrup H."/>
            <person name="Emery V."/>
            <person name="Picard C."/>
        </authorList>
    </citation>
    <scope>NUCLEOTIDE SEQUENCE</scope>
    <source>
        <strain evidence="7">Stoneville</strain>
        <tissue evidence="7">Whole head</tissue>
    </source>
</reference>
<evidence type="ECO:0000256" key="6">
    <source>
        <dbReference type="SAM" id="SignalP"/>
    </source>
</evidence>
<accession>A0A8J6LDM9</accession>
<dbReference type="PANTHER" id="PTHR12988">
    <property type="entry name" value="SPHINGOMYELIN PHOSPHODIESTERASE 4"/>
    <property type="match status" value="1"/>
</dbReference>
<evidence type="ECO:0000256" key="2">
    <source>
        <dbReference type="ARBA" id="ARBA00022692"/>
    </source>
</evidence>
<evidence type="ECO:0000256" key="5">
    <source>
        <dbReference type="SAM" id="Phobius"/>
    </source>
</evidence>
<gene>
    <name evidence="7" type="ORF">GEV33_004127</name>
</gene>
<feature type="transmembrane region" description="Helical" evidence="5">
    <location>
        <begin position="617"/>
        <end position="649"/>
    </location>
</feature>
<dbReference type="GO" id="GO:0006685">
    <property type="term" value="P:sphingomyelin catabolic process"/>
    <property type="evidence" value="ECO:0007669"/>
    <property type="project" value="TreeGrafter"/>
</dbReference>
<feature type="chain" id="PRO_5035195135" evidence="6">
    <location>
        <begin position="19"/>
        <end position="678"/>
    </location>
</feature>
<dbReference type="Proteomes" id="UP000719412">
    <property type="component" value="Unassembled WGS sequence"/>
</dbReference>
<dbReference type="EMBL" id="JABDTM020016943">
    <property type="protein sequence ID" value="KAH0818664.1"/>
    <property type="molecule type" value="Genomic_DNA"/>
</dbReference>
<protein>
    <submittedName>
        <fullName evidence="7">Uncharacterized protein</fullName>
    </submittedName>
</protein>
<comment type="subcellular location">
    <subcellularLocation>
        <location evidence="1">Membrane</location>
        <topology evidence="1">Single-pass membrane protein</topology>
    </subcellularLocation>
</comment>
<dbReference type="InterPro" id="IPR024129">
    <property type="entry name" value="Sphingomy_SMPD4"/>
</dbReference>
<dbReference type="GO" id="GO:0050290">
    <property type="term" value="F:sphingomyelin phosphodiesterase D activity"/>
    <property type="evidence" value="ECO:0007669"/>
    <property type="project" value="InterPro"/>
</dbReference>
<name>A0A8J6LDM9_TENMO</name>
<dbReference type="Pfam" id="PF14724">
    <property type="entry name" value="mit_SMPDase"/>
    <property type="match status" value="2"/>
</dbReference>
<reference evidence="7" key="2">
    <citation type="submission" date="2021-08" db="EMBL/GenBank/DDBJ databases">
        <authorList>
            <person name="Eriksson T."/>
        </authorList>
    </citation>
    <scope>NUCLEOTIDE SEQUENCE</scope>
    <source>
        <strain evidence="7">Stoneville</strain>
        <tissue evidence="7">Whole head</tissue>
    </source>
</reference>
<comment type="caution">
    <text evidence="7">The sequence shown here is derived from an EMBL/GenBank/DDBJ whole genome shotgun (WGS) entry which is preliminary data.</text>
</comment>
<feature type="signal peptide" evidence="6">
    <location>
        <begin position="1"/>
        <end position="18"/>
    </location>
</feature>
<dbReference type="PANTHER" id="PTHR12988:SF6">
    <property type="entry name" value="SPHINGOMYELIN PHOSPHODIESTERASE 4"/>
    <property type="match status" value="1"/>
</dbReference>
<evidence type="ECO:0000313" key="8">
    <source>
        <dbReference type="Proteomes" id="UP000719412"/>
    </source>
</evidence>
<sequence length="678" mass="77621">MNRLVFLLIPMLYLSANSWPMEHAPILPPSVIVVAPFSNLSEITNKKIAQVIDPAKAISLSPHFPTSGRRQAVLEQESLISKADSAYSKLQHFVASFYNPKPIVDTIQEHEKYGNDGEKFRSVGVAIVGGYEAVSNLLNAAVERLLQYSELPTSEYMRIVRVLMKQLHAFSASAKIDDTHMCELKKIAIPMVEGKFYIFLRNLIHRWPLDGSFRLLLELWLTYIQPWRYPPDVAQMDLKKQNLDSEENNAAASPIVDREHLPFIAENLLIYVVIFQQLLPRFSRVDLVSPKMSVMLYRISKVFNQANLAHLLKEIEQCIENNHSPSHSYSSHWLSNLPPLNPTSKWCTNTSLNASNLWPLNSTMNSESSPFNSLRNINFTADASSSAFMNSLLGDKKWSAIVKQRIYELEGPTFCYKPLFSVPPAPEIKKMEDQELNGSFFGLFKMLWEPPRTTDEFSLNERLKVPEYLDKSLEHLKQLFQISELPETDLDTSAGTSSGSSGLEIANDFKFLTPARVRERMKKIKYEGDPDLYPIRSTEITFLVRMFYQLSLQINENFRQKFCGLYYEPSYWGRLSRQLLLPPITTYRYDKTKPGSPRVSTELPPRVSLRYFASYNFWTYLIIGGIIAVTLGYSLPVYLLFLVFIILLYKCIKAIAGNPVRHNYPTQGFGNISFDDSF</sequence>
<keyword evidence="6" id="KW-0732">Signal</keyword>
<dbReference type="GO" id="GO:0046475">
    <property type="term" value="P:glycerophospholipid catabolic process"/>
    <property type="evidence" value="ECO:0007669"/>
    <property type="project" value="TreeGrafter"/>
</dbReference>
<evidence type="ECO:0000313" key="7">
    <source>
        <dbReference type="EMBL" id="KAH0818664.1"/>
    </source>
</evidence>
<keyword evidence="2 5" id="KW-0812">Transmembrane</keyword>
<keyword evidence="4 5" id="KW-0472">Membrane</keyword>
<proteinExistence type="predicted"/>
<dbReference type="GO" id="GO:0046513">
    <property type="term" value="P:ceramide biosynthetic process"/>
    <property type="evidence" value="ECO:0007669"/>
    <property type="project" value="TreeGrafter"/>
</dbReference>
<evidence type="ECO:0000256" key="1">
    <source>
        <dbReference type="ARBA" id="ARBA00004167"/>
    </source>
</evidence>
<keyword evidence="8" id="KW-1185">Reference proteome</keyword>
<dbReference type="GO" id="GO:0016020">
    <property type="term" value="C:membrane"/>
    <property type="evidence" value="ECO:0007669"/>
    <property type="project" value="UniProtKB-SubCell"/>
</dbReference>
<evidence type="ECO:0000256" key="3">
    <source>
        <dbReference type="ARBA" id="ARBA00022989"/>
    </source>
</evidence>
<dbReference type="AlphaFoldDB" id="A0A8J6LDM9"/>
<keyword evidence="3 5" id="KW-1133">Transmembrane helix</keyword>